<dbReference type="AlphaFoldDB" id="A0A4R3MZB9"/>
<keyword evidence="3" id="KW-1185">Reference proteome</keyword>
<evidence type="ECO:0000313" key="2">
    <source>
        <dbReference type="EMBL" id="TCT22048.1"/>
    </source>
</evidence>
<gene>
    <name evidence="2" type="ORF">EDC35_103146</name>
</gene>
<dbReference type="GO" id="GO:0016301">
    <property type="term" value="F:kinase activity"/>
    <property type="evidence" value="ECO:0007669"/>
    <property type="project" value="UniProtKB-KW"/>
</dbReference>
<evidence type="ECO:0000259" key="1">
    <source>
        <dbReference type="Pfam" id="PF01636"/>
    </source>
</evidence>
<feature type="domain" description="Aminoglycoside phosphotransferase" evidence="1">
    <location>
        <begin position="30"/>
        <end position="265"/>
    </location>
</feature>
<organism evidence="2 3">
    <name type="scientific">Thiobaca trueperi</name>
    <dbReference type="NCBI Taxonomy" id="127458"/>
    <lineage>
        <taxon>Bacteria</taxon>
        <taxon>Pseudomonadati</taxon>
        <taxon>Pseudomonadota</taxon>
        <taxon>Gammaproteobacteria</taxon>
        <taxon>Chromatiales</taxon>
        <taxon>Chromatiaceae</taxon>
        <taxon>Thiobaca</taxon>
    </lineage>
</organism>
<dbReference type="OrthoDB" id="526037at2"/>
<dbReference type="InterPro" id="IPR011009">
    <property type="entry name" value="Kinase-like_dom_sf"/>
</dbReference>
<dbReference type="PANTHER" id="PTHR21064">
    <property type="entry name" value="AMINOGLYCOSIDE PHOSPHOTRANSFERASE DOMAIN-CONTAINING PROTEIN-RELATED"/>
    <property type="match status" value="1"/>
</dbReference>
<dbReference type="EMBL" id="SMAO01000003">
    <property type="protein sequence ID" value="TCT22048.1"/>
    <property type="molecule type" value="Genomic_DNA"/>
</dbReference>
<accession>A0A4R3MZB9</accession>
<dbReference type="Gene3D" id="3.90.1200.10">
    <property type="match status" value="1"/>
</dbReference>
<dbReference type="InterPro" id="IPR002575">
    <property type="entry name" value="Aminoglycoside_PTrfase"/>
</dbReference>
<comment type="caution">
    <text evidence="2">The sequence shown here is derived from an EMBL/GenBank/DDBJ whole genome shotgun (WGS) entry which is preliminary data.</text>
</comment>
<dbReference type="PANTHER" id="PTHR21064:SF5">
    <property type="entry name" value="SLR1880 PROTEIN"/>
    <property type="match status" value="1"/>
</dbReference>
<dbReference type="SUPFAM" id="SSF56112">
    <property type="entry name" value="Protein kinase-like (PK-like)"/>
    <property type="match status" value="1"/>
</dbReference>
<dbReference type="InterPro" id="IPR050249">
    <property type="entry name" value="Pseudomonas-type_ThrB"/>
</dbReference>
<dbReference type="Proteomes" id="UP000295717">
    <property type="component" value="Unassembled WGS sequence"/>
</dbReference>
<evidence type="ECO:0000313" key="3">
    <source>
        <dbReference type="Proteomes" id="UP000295717"/>
    </source>
</evidence>
<protein>
    <submittedName>
        <fullName evidence="2">Ser/Thr protein kinase RdoA (MazF antagonist)</fullName>
    </submittedName>
</protein>
<name>A0A4R3MZB9_9GAMM</name>
<keyword evidence="2" id="KW-0808">Transferase</keyword>
<dbReference type="Pfam" id="PF01636">
    <property type="entry name" value="APH"/>
    <property type="match status" value="1"/>
</dbReference>
<keyword evidence="2" id="KW-0418">Kinase</keyword>
<sequence>MTQRLRQSDDAPSLRAIAARFAIDSPPGAIEPLGRGLINDTFSLQAGGRRYVLQRINGAVFPDPERIMSNLRVLGEHLAGQMSAGLRLPTLIATRDGAPSLRDANGGCWRLMEFIPDAVTLERIADDGQAREVGAVLGRFHRLTESLPCERLGLSLPDFHATPVYLERLLTLAEQTGMTLEDPAVRTALDFVSTRHALASVLDEAQRDGRLRLRVTHGDPKLDNILFDDDGRAVALIDLDTVQPGLIQHDLADCLRSCCNQCGESADGDAAVRFDPALCAAILDGYAQEMRDLLTAADIDLLYDAIRLLPFELGLRFLTDHLEGDRYFRVSERGQNLRKAGIQFALVADIERQEATIRTLIAARFGHNEPQRRKGAKDAE</sequence>
<proteinExistence type="predicted"/>
<reference evidence="2 3" key="1">
    <citation type="submission" date="2019-03" db="EMBL/GenBank/DDBJ databases">
        <title>Genomic Encyclopedia of Type Strains, Phase IV (KMG-IV): sequencing the most valuable type-strain genomes for metagenomic binning, comparative biology and taxonomic classification.</title>
        <authorList>
            <person name="Goeker M."/>
        </authorList>
    </citation>
    <scope>NUCLEOTIDE SEQUENCE [LARGE SCALE GENOMIC DNA]</scope>
    <source>
        <strain evidence="2 3">DSM 13587</strain>
    </source>
</reference>
<dbReference type="RefSeq" id="WP_132976457.1">
    <property type="nucleotide sequence ID" value="NZ_SMAO01000003.1"/>
</dbReference>